<keyword evidence="8" id="KW-0411">Iron-sulfur</keyword>
<proteinExistence type="predicted"/>
<evidence type="ECO:0000256" key="2">
    <source>
        <dbReference type="ARBA" id="ARBA00022490"/>
    </source>
</evidence>
<keyword evidence="7" id="KW-0408">Iron</keyword>
<keyword evidence="1" id="KW-0004">4Fe-4S</keyword>
<comment type="caution">
    <text evidence="10">The sequence shown here is derived from an EMBL/GenBank/DDBJ whole genome shotgun (WGS) entry which is preliminary data.</text>
</comment>
<dbReference type="Pfam" id="PF08331">
    <property type="entry name" value="QueG_DUF1730"/>
    <property type="match status" value="1"/>
</dbReference>
<protein>
    <submittedName>
        <fullName evidence="10">Putative iron-sulfur cluster-binding protein</fullName>
    </submittedName>
</protein>
<organism evidence="10 11">
    <name type="scientific">Leptospira ryugenii</name>
    <dbReference type="NCBI Taxonomy" id="1917863"/>
    <lineage>
        <taxon>Bacteria</taxon>
        <taxon>Pseudomonadati</taxon>
        <taxon>Spirochaetota</taxon>
        <taxon>Spirochaetia</taxon>
        <taxon>Leptospirales</taxon>
        <taxon>Leptospiraceae</taxon>
        <taxon>Leptospira</taxon>
    </lineage>
</organism>
<dbReference type="PROSITE" id="PS00198">
    <property type="entry name" value="4FE4S_FER_1"/>
    <property type="match status" value="1"/>
</dbReference>
<dbReference type="GO" id="GO:0008616">
    <property type="term" value="P:tRNA queuosine(34) biosynthetic process"/>
    <property type="evidence" value="ECO:0007669"/>
    <property type="project" value="UniProtKB-KW"/>
</dbReference>
<evidence type="ECO:0000256" key="3">
    <source>
        <dbReference type="ARBA" id="ARBA00022694"/>
    </source>
</evidence>
<dbReference type="AlphaFoldDB" id="A0A2P2E1Q8"/>
<dbReference type="InterPro" id="IPR017896">
    <property type="entry name" value="4Fe4S_Fe-S-bd"/>
</dbReference>
<dbReference type="PANTHER" id="PTHR30002:SF4">
    <property type="entry name" value="EPOXYQUEUOSINE REDUCTASE"/>
    <property type="match status" value="1"/>
</dbReference>
<reference evidence="10 11" key="1">
    <citation type="submission" date="2018-02" db="EMBL/GenBank/DDBJ databases">
        <title>Novel Leptospira species isolated from soil and water in Japan.</title>
        <authorList>
            <person name="Nakao R."/>
            <person name="Masuzawa T."/>
        </authorList>
    </citation>
    <scope>NUCLEOTIDE SEQUENCE [LARGE SCALE GENOMIC DNA]</scope>
    <source>
        <strain evidence="10 11">YH101</strain>
    </source>
</reference>
<evidence type="ECO:0000256" key="6">
    <source>
        <dbReference type="ARBA" id="ARBA00023002"/>
    </source>
</evidence>
<dbReference type="GO" id="GO:0052693">
    <property type="term" value="F:epoxyqueuosine reductase activity"/>
    <property type="evidence" value="ECO:0007669"/>
    <property type="project" value="TreeGrafter"/>
</dbReference>
<keyword evidence="2" id="KW-0963">Cytoplasm</keyword>
<dbReference type="NCBIfam" id="TIGR00276">
    <property type="entry name" value="tRNA epoxyqueuosine(34) reductase QueG"/>
    <property type="match status" value="1"/>
</dbReference>
<keyword evidence="5" id="KW-0671">Queuosine biosynthesis</keyword>
<evidence type="ECO:0000313" key="10">
    <source>
        <dbReference type="EMBL" id="GBF50828.1"/>
    </source>
</evidence>
<evidence type="ECO:0000256" key="8">
    <source>
        <dbReference type="ARBA" id="ARBA00023014"/>
    </source>
</evidence>
<keyword evidence="4" id="KW-0479">Metal-binding</keyword>
<feature type="domain" description="4Fe-4S ferredoxin-type" evidence="9">
    <location>
        <begin position="187"/>
        <end position="216"/>
    </location>
</feature>
<dbReference type="Proteomes" id="UP000245133">
    <property type="component" value="Unassembled WGS sequence"/>
</dbReference>
<evidence type="ECO:0000256" key="7">
    <source>
        <dbReference type="ARBA" id="ARBA00023004"/>
    </source>
</evidence>
<dbReference type="OrthoDB" id="9784571at2"/>
<evidence type="ECO:0000313" key="11">
    <source>
        <dbReference type="Proteomes" id="UP000245133"/>
    </source>
</evidence>
<evidence type="ECO:0000256" key="1">
    <source>
        <dbReference type="ARBA" id="ARBA00022485"/>
    </source>
</evidence>
<keyword evidence="3" id="KW-0819">tRNA processing</keyword>
<keyword evidence="6" id="KW-0560">Oxidoreductase</keyword>
<evidence type="ECO:0000256" key="5">
    <source>
        <dbReference type="ARBA" id="ARBA00022785"/>
    </source>
</evidence>
<evidence type="ECO:0000256" key="4">
    <source>
        <dbReference type="ARBA" id="ARBA00022723"/>
    </source>
</evidence>
<evidence type="ECO:0000259" key="9">
    <source>
        <dbReference type="PROSITE" id="PS51379"/>
    </source>
</evidence>
<sequence>MSIDQLSENDLHFKEFETLAYTQGFDLVGYTNWSITDEEKNYISKWVLDGKHGDMDWFAKPQSMEIRLEGKHLGFKPERVICLGMLYRSQTAEILSKTAKYKVSRYALGRDYHTVIRRQAKPLLQHLKTRHPGFHFRLSVDSLPIPEKAFARKSGIGWMGKNTNLIHPKLGSYFFLSTILTDLPFSYEPDMITDHCGSCRACMDACPTQALVAPYQLDASLCISHHNIESKKPMGEGNRERASWLYGCDICQEVCPWNAKVAERNGVETRVLDYAPKSIFTDPNQAVSKPMSPEEFQEIFSDSAIYRIGVDKWNENIKLVL</sequence>
<dbReference type="PROSITE" id="PS51379">
    <property type="entry name" value="4FE4S_FER_2"/>
    <property type="match status" value="1"/>
</dbReference>
<dbReference type="GO" id="GO:0051539">
    <property type="term" value="F:4 iron, 4 sulfur cluster binding"/>
    <property type="evidence" value="ECO:0007669"/>
    <property type="project" value="UniProtKB-KW"/>
</dbReference>
<dbReference type="Pfam" id="PF13484">
    <property type="entry name" value="Fer4_16"/>
    <property type="match status" value="1"/>
</dbReference>
<dbReference type="InterPro" id="IPR013542">
    <property type="entry name" value="QueG_DUF1730"/>
</dbReference>
<gene>
    <name evidence="10" type="ORF">LPTSP4_23550</name>
</gene>
<dbReference type="RefSeq" id="WP_108977147.1">
    <property type="nucleotide sequence ID" value="NZ_BFBB01000007.1"/>
</dbReference>
<dbReference type="Gene3D" id="3.30.70.20">
    <property type="match status" value="1"/>
</dbReference>
<dbReference type="InterPro" id="IPR017900">
    <property type="entry name" value="4Fe4S_Fe_S_CS"/>
</dbReference>
<dbReference type="InterPro" id="IPR004453">
    <property type="entry name" value="QueG"/>
</dbReference>
<dbReference type="PANTHER" id="PTHR30002">
    <property type="entry name" value="EPOXYQUEUOSINE REDUCTASE"/>
    <property type="match status" value="1"/>
</dbReference>
<name>A0A2P2E1Q8_9LEPT</name>
<dbReference type="EMBL" id="BFBB01000007">
    <property type="protein sequence ID" value="GBF50828.1"/>
    <property type="molecule type" value="Genomic_DNA"/>
</dbReference>
<keyword evidence="11" id="KW-1185">Reference proteome</keyword>
<dbReference type="SUPFAM" id="SSF46548">
    <property type="entry name" value="alpha-helical ferredoxin"/>
    <property type="match status" value="1"/>
</dbReference>
<accession>A0A2P2E1Q8</accession>
<dbReference type="GO" id="GO:0046872">
    <property type="term" value="F:metal ion binding"/>
    <property type="evidence" value="ECO:0007669"/>
    <property type="project" value="UniProtKB-KW"/>
</dbReference>